<dbReference type="InterPro" id="IPR036388">
    <property type="entry name" value="WH-like_DNA-bd_sf"/>
</dbReference>
<dbReference type="GO" id="GO:0006303">
    <property type="term" value="P:double-strand break repair via nonhomologous end joining"/>
    <property type="evidence" value="ECO:0007669"/>
    <property type="project" value="TreeGrafter"/>
</dbReference>
<dbReference type="AlphaFoldDB" id="A0A4C1VX17"/>
<dbReference type="PANTHER" id="PTHR46060">
    <property type="entry name" value="MARINER MOS1 TRANSPOSASE-LIKE PROTEIN"/>
    <property type="match status" value="1"/>
</dbReference>
<dbReference type="GO" id="GO:0003690">
    <property type="term" value="F:double-stranded DNA binding"/>
    <property type="evidence" value="ECO:0007669"/>
    <property type="project" value="TreeGrafter"/>
</dbReference>
<name>A0A4C1VX17_EUMVA</name>
<dbReference type="GO" id="GO:0044774">
    <property type="term" value="P:mitotic DNA integrity checkpoint signaling"/>
    <property type="evidence" value="ECO:0007669"/>
    <property type="project" value="TreeGrafter"/>
</dbReference>
<feature type="region of interest" description="Disordered" evidence="1">
    <location>
        <begin position="97"/>
        <end position="123"/>
    </location>
</feature>
<evidence type="ECO:0000259" key="2">
    <source>
        <dbReference type="Pfam" id="PF17906"/>
    </source>
</evidence>
<dbReference type="EMBL" id="BGZK01000430">
    <property type="protein sequence ID" value="GBP43140.1"/>
    <property type="molecule type" value="Genomic_DNA"/>
</dbReference>
<gene>
    <name evidence="3" type="ORF">EVAR_40580_1</name>
</gene>
<dbReference type="InterPro" id="IPR041426">
    <property type="entry name" value="Mos1_HTH"/>
</dbReference>
<organism evidence="3 4">
    <name type="scientific">Eumeta variegata</name>
    <name type="common">Bagworm moth</name>
    <name type="synonym">Eumeta japonica</name>
    <dbReference type="NCBI Taxonomy" id="151549"/>
    <lineage>
        <taxon>Eukaryota</taxon>
        <taxon>Metazoa</taxon>
        <taxon>Ecdysozoa</taxon>
        <taxon>Arthropoda</taxon>
        <taxon>Hexapoda</taxon>
        <taxon>Insecta</taxon>
        <taxon>Pterygota</taxon>
        <taxon>Neoptera</taxon>
        <taxon>Endopterygota</taxon>
        <taxon>Lepidoptera</taxon>
        <taxon>Glossata</taxon>
        <taxon>Ditrysia</taxon>
        <taxon>Tineoidea</taxon>
        <taxon>Psychidae</taxon>
        <taxon>Oiketicinae</taxon>
        <taxon>Eumeta</taxon>
    </lineage>
</organism>
<dbReference type="GO" id="GO:0000793">
    <property type="term" value="C:condensed chromosome"/>
    <property type="evidence" value="ECO:0007669"/>
    <property type="project" value="TreeGrafter"/>
</dbReference>
<dbReference type="Gene3D" id="1.10.10.1450">
    <property type="match status" value="1"/>
</dbReference>
<dbReference type="Proteomes" id="UP000299102">
    <property type="component" value="Unassembled WGS sequence"/>
</dbReference>
<dbReference type="GO" id="GO:0000014">
    <property type="term" value="F:single-stranded DNA endodeoxyribonuclease activity"/>
    <property type="evidence" value="ECO:0007669"/>
    <property type="project" value="TreeGrafter"/>
</dbReference>
<dbReference type="GO" id="GO:0046975">
    <property type="term" value="F:histone H3K36 methyltransferase activity"/>
    <property type="evidence" value="ECO:0007669"/>
    <property type="project" value="TreeGrafter"/>
</dbReference>
<evidence type="ECO:0000256" key="1">
    <source>
        <dbReference type="SAM" id="MobiDB-lite"/>
    </source>
</evidence>
<dbReference type="Gene3D" id="1.10.10.10">
    <property type="entry name" value="Winged helix-like DNA-binding domain superfamily/Winged helix DNA-binding domain"/>
    <property type="match status" value="1"/>
</dbReference>
<dbReference type="Pfam" id="PF17906">
    <property type="entry name" value="HTH_48"/>
    <property type="match status" value="1"/>
</dbReference>
<dbReference type="PANTHER" id="PTHR46060:SF2">
    <property type="entry name" value="HISTONE-LYSINE N-METHYLTRANSFERASE SETMAR"/>
    <property type="match status" value="1"/>
</dbReference>
<dbReference type="GO" id="GO:0005634">
    <property type="term" value="C:nucleus"/>
    <property type="evidence" value="ECO:0007669"/>
    <property type="project" value="TreeGrafter"/>
</dbReference>
<dbReference type="GO" id="GO:0042800">
    <property type="term" value="F:histone H3K4 methyltransferase activity"/>
    <property type="evidence" value="ECO:0007669"/>
    <property type="project" value="TreeGrafter"/>
</dbReference>
<keyword evidence="4" id="KW-1185">Reference proteome</keyword>
<dbReference type="OrthoDB" id="8056713at2759"/>
<dbReference type="GO" id="GO:0000729">
    <property type="term" value="P:DNA double-strand break processing"/>
    <property type="evidence" value="ECO:0007669"/>
    <property type="project" value="TreeGrafter"/>
</dbReference>
<dbReference type="GO" id="GO:0015074">
    <property type="term" value="P:DNA integration"/>
    <property type="evidence" value="ECO:0007669"/>
    <property type="project" value="TreeGrafter"/>
</dbReference>
<evidence type="ECO:0000313" key="4">
    <source>
        <dbReference type="Proteomes" id="UP000299102"/>
    </source>
</evidence>
<dbReference type="GO" id="GO:0031297">
    <property type="term" value="P:replication fork processing"/>
    <property type="evidence" value="ECO:0007669"/>
    <property type="project" value="TreeGrafter"/>
</dbReference>
<feature type="domain" description="Mos1 transposase HTH" evidence="2">
    <location>
        <begin position="2"/>
        <end position="33"/>
    </location>
</feature>
<reference evidence="3 4" key="1">
    <citation type="journal article" date="2019" name="Commun. Biol.">
        <title>The bagworm genome reveals a unique fibroin gene that provides high tensile strength.</title>
        <authorList>
            <person name="Kono N."/>
            <person name="Nakamura H."/>
            <person name="Ohtoshi R."/>
            <person name="Tomita M."/>
            <person name="Numata K."/>
            <person name="Arakawa K."/>
        </authorList>
    </citation>
    <scope>NUCLEOTIDE SEQUENCE [LARGE SCALE GENOMIC DNA]</scope>
</reference>
<dbReference type="GO" id="GO:0044547">
    <property type="term" value="F:DNA topoisomerase binding"/>
    <property type="evidence" value="ECO:0007669"/>
    <property type="project" value="TreeGrafter"/>
</dbReference>
<feature type="compositionally biased region" description="Basic residues" evidence="1">
    <location>
        <begin position="109"/>
        <end position="121"/>
    </location>
</feature>
<proteinExistence type="predicted"/>
<comment type="caution">
    <text evidence="3">The sequence shown here is derived from an EMBL/GenBank/DDBJ whole genome shotgun (WGS) entry which is preliminary data.</text>
</comment>
<protein>
    <submittedName>
        <fullName evidence="3">Mariner Mos1 transposase</fullName>
    </submittedName>
</protein>
<dbReference type="GO" id="GO:0003697">
    <property type="term" value="F:single-stranded DNA binding"/>
    <property type="evidence" value="ECO:0007669"/>
    <property type="project" value="TreeGrafter"/>
</dbReference>
<evidence type="ECO:0000313" key="3">
    <source>
        <dbReference type="EMBL" id="GBP43140.1"/>
    </source>
</evidence>
<accession>A0A4C1VX17</accession>
<dbReference type="InterPro" id="IPR052709">
    <property type="entry name" value="Transposase-MT_Hybrid"/>
</dbReference>
<dbReference type="GO" id="GO:0035861">
    <property type="term" value="C:site of double-strand break"/>
    <property type="evidence" value="ECO:0007669"/>
    <property type="project" value="TreeGrafter"/>
</dbReference>
<sequence length="139" mass="16686">MAEAHQLLVEAYNEAALSERTCREWFQKFKNDDFDVEDKDRSEMPKNYEDAELKELLEKDSSQTQNEHELALTLEVTQKAVSHRLKSLEIIHKQAQKPLDTELTLEHPGRRRRWRRRRGRHSREPKLYSKRALNYSRIL</sequence>